<comment type="subcellular location">
    <subcellularLocation>
        <location evidence="1 6">Virion</location>
    </subcellularLocation>
</comment>
<keyword evidence="3 6" id="KW-1140">T=1 icosahedral capsid protein</keyword>
<protein>
    <recommendedName>
        <fullName evidence="6">Capsid protein</fullName>
    </recommendedName>
</protein>
<evidence type="ECO:0000256" key="3">
    <source>
        <dbReference type="ARBA" id="ARBA00022431"/>
    </source>
</evidence>
<evidence type="ECO:0000256" key="7">
    <source>
        <dbReference type="SAM" id="MobiDB-lite"/>
    </source>
</evidence>
<evidence type="ECO:0000313" key="8">
    <source>
        <dbReference type="EMBL" id="UPW41522.1"/>
    </source>
</evidence>
<evidence type="ECO:0000256" key="5">
    <source>
        <dbReference type="ARBA" id="ARBA00022844"/>
    </source>
</evidence>
<feature type="compositionally biased region" description="Basic and acidic residues" evidence="7">
    <location>
        <begin position="545"/>
        <end position="558"/>
    </location>
</feature>
<evidence type="ECO:0000256" key="2">
    <source>
        <dbReference type="ARBA" id="ARBA00006131"/>
    </source>
</evidence>
<feature type="region of interest" description="Disordered" evidence="7">
    <location>
        <begin position="525"/>
        <end position="561"/>
    </location>
</feature>
<evidence type="ECO:0000256" key="1">
    <source>
        <dbReference type="ARBA" id="ARBA00004328"/>
    </source>
</evidence>
<dbReference type="InterPro" id="IPR004219">
    <property type="entry name" value="TTvirus_Unk"/>
</dbReference>
<sequence>MLLSGSSQPSSRMAWYWRNNYWRPRNRYYRRYRRRNYRGFNRRTFRSRYRRVRWRRLRKGRRKRAFTVTQFNPLYKRRCTITIVAPLLFTLGAQNAIQDFYLPITELITSWRGGGVDSGTMSLLDLFWEERFWRARWSASNQGFDMLRYYGCKLTLWPSEYYSYIFWYSTEDFSEDKTPLTVCHPSQLMLQRHHVVVTSWQSTGKRKPITIKIRPPTALIGVWMKFAELATKPLVKWRVSLIDLENPWTGFPTGTTTKTSGVHFTIWARENQSSEAKSWDIWYFPMLDEGQKTKVCFQTIKWNSDGNGPKVDEAGFWPTNVQYETLLVPFYMYVFGRNPEWYHTQETIHRPAPTDSSKGYFLFIQFNGNTAYRGAQGGLPAVKEGYIKYESCADVAASGPWVCKSVGAAFNASYRGKFFFQWGGTPGTQLPPVAPAEGPPHWPKAAYRFGNSLRADIRDPRSVGEEVLRESDLDSSGIITEKALARITKPPLSTEYSTAQKRKIWGYPHGEDPYERRRLKRRYYKKEGSPQTDDSTSEEEQSSDETLRDYSSETEAKKERHLRKRRVLRLLELLRGRGVSRTGSTSHFGRERYSSI</sequence>
<organism evidence="8">
    <name type="scientific">Neotofec virus RodL2_5</name>
    <dbReference type="NCBI Taxonomy" id="2929218"/>
    <lineage>
        <taxon>Viruses</taxon>
        <taxon>Monodnaviria</taxon>
        <taxon>Shotokuvirae</taxon>
        <taxon>Commensaviricota</taxon>
        <taxon>Cardeaviricetes</taxon>
        <taxon>Sanitavirales</taxon>
        <taxon>Anelloviridae</taxon>
    </lineage>
</organism>
<accession>A0A976N1W0</accession>
<evidence type="ECO:0000256" key="4">
    <source>
        <dbReference type="ARBA" id="ARBA00022561"/>
    </source>
</evidence>
<proteinExistence type="inferred from homology"/>
<keyword evidence="4 6" id="KW-0167">Capsid protein</keyword>
<dbReference type="Pfam" id="PF02956">
    <property type="entry name" value="TT_ORF1"/>
    <property type="match status" value="1"/>
</dbReference>
<keyword evidence="5 6" id="KW-0946">Virion</keyword>
<evidence type="ECO:0000256" key="6">
    <source>
        <dbReference type="RuleBase" id="RU361230"/>
    </source>
</evidence>
<reference evidence="8" key="1">
    <citation type="submission" date="2022-02" db="EMBL/GenBank/DDBJ databases">
        <title>Towards deciphering the DNA virus diversity associated with rodent species in the families Cricetidae and Heteromyidae.</title>
        <authorList>
            <person name="Lund M."/>
            <person name="Larsen B.B."/>
            <person name="Gryseels S."/>
            <person name="Kraberger S."/>
            <person name="Rowsey D.M."/>
            <person name="Steger L."/>
            <person name="Yule K.M."/>
            <person name="Upham N.S."/>
            <person name="Worobey M."/>
            <person name="Van Doorslaer K."/>
            <person name="Varsani A."/>
        </authorList>
    </citation>
    <scope>NUCLEOTIDE SEQUENCE</scope>
    <source>
        <strain evidence="8">NeonRodL2_5</strain>
    </source>
</reference>
<comment type="function">
    <text evidence="6">Self-assembles to form an icosahedral capsid.</text>
</comment>
<comment type="similarity">
    <text evidence="2 6">Belongs to the anelloviridae capsid protein family.</text>
</comment>
<dbReference type="GO" id="GO:0039615">
    <property type="term" value="C:T=1 icosahedral viral capsid"/>
    <property type="evidence" value="ECO:0007669"/>
    <property type="project" value="UniProtKB-UniRule"/>
</dbReference>
<dbReference type="EMBL" id="OM869618">
    <property type="protein sequence ID" value="UPW41522.1"/>
    <property type="molecule type" value="Genomic_DNA"/>
</dbReference>
<name>A0A976N1W0_9VIRU</name>